<dbReference type="Gene3D" id="1.20.190.20">
    <property type="entry name" value="14-3-3 domain"/>
    <property type="match status" value="1"/>
</dbReference>
<comment type="caution">
    <text evidence="4">The sequence shown here is derived from an EMBL/GenBank/DDBJ whole genome shotgun (WGS) entry which is preliminary data.</text>
</comment>
<dbReference type="AlphaFoldDB" id="A0A6G0Z7P5"/>
<dbReference type="CDD" id="cd08774">
    <property type="entry name" value="14-3-3"/>
    <property type="match status" value="1"/>
</dbReference>
<comment type="similarity">
    <text evidence="1">Belongs to the 14-3-3 family.</text>
</comment>
<evidence type="ECO:0000313" key="5">
    <source>
        <dbReference type="Proteomes" id="UP000478052"/>
    </source>
</evidence>
<evidence type="ECO:0000256" key="2">
    <source>
        <dbReference type="SAM" id="MobiDB-lite"/>
    </source>
</evidence>
<dbReference type="EMBL" id="VUJU01001148">
    <property type="protein sequence ID" value="KAF0766629.1"/>
    <property type="molecule type" value="Genomic_DNA"/>
</dbReference>
<accession>A0A6G0Z7P5</accession>
<organism evidence="4 5">
    <name type="scientific">Aphis craccivora</name>
    <name type="common">Cowpea aphid</name>
    <dbReference type="NCBI Taxonomy" id="307492"/>
    <lineage>
        <taxon>Eukaryota</taxon>
        <taxon>Metazoa</taxon>
        <taxon>Ecdysozoa</taxon>
        <taxon>Arthropoda</taxon>
        <taxon>Hexapoda</taxon>
        <taxon>Insecta</taxon>
        <taxon>Pterygota</taxon>
        <taxon>Neoptera</taxon>
        <taxon>Paraneoptera</taxon>
        <taxon>Hemiptera</taxon>
        <taxon>Sternorrhyncha</taxon>
        <taxon>Aphidomorpha</taxon>
        <taxon>Aphidoidea</taxon>
        <taxon>Aphididae</taxon>
        <taxon>Aphidini</taxon>
        <taxon>Aphis</taxon>
        <taxon>Aphis</taxon>
    </lineage>
</organism>
<evidence type="ECO:0000256" key="1">
    <source>
        <dbReference type="ARBA" id="ARBA00006141"/>
    </source>
</evidence>
<dbReference type="PRINTS" id="PR00305">
    <property type="entry name" value="1433ZETA"/>
</dbReference>
<reference evidence="4 5" key="1">
    <citation type="submission" date="2019-08" db="EMBL/GenBank/DDBJ databases">
        <title>Whole genome of Aphis craccivora.</title>
        <authorList>
            <person name="Voronova N.V."/>
            <person name="Shulinski R.S."/>
            <person name="Bandarenka Y.V."/>
            <person name="Zhorov D.G."/>
            <person name="Warner D."/>
        </authorList>
    </citation>
    <scope>NUCLEOTIDE SEQUENCE [LARGE SCALE GENOMIC DNA]</scope>
    <source>
        <strain evidence="4">180601</strain>
        <tissue evidence="4">Whole Body</tissue>
    </source>
</reference>
<dbReference type="SMART" id="SM00101">
    <property type="entry name" value="14_3_3"/>
    <property type="match status" value="1"/>
</dbReference>
<dbReference type="Proteomes" id="UP000478052">
    <property type="component" value="Unassembled WGS sequence"/>
</dbReference>
<feature type="domain" description="14-3-3" evidence="3">
    <location>
        <begin position="15"/>
        <end position="255"/>
    </location>
</feature>
<feature type="region of interest" description="Disordered" evidence="2">
    <location>
        <begin position="297"/>
        <end position="316"/>
    </location>
</feature>
<dbReference type="InterPro" id="IPR036815">
    <property type="entry name" value="14-3-3_dom_sf"/>
</dbReference>
<keyword evidence="5" id="KW-1185">Reference proteome</keyword>
<dbReference type="InterPro" id="IPR023410">
    <property type="entry name" value="14-3-3_domain"/>
</dbReference>
<proteinExistence type="inferred from homology"/>
<name>A0A6G0Z7P5_APHCR</name>
<dbReference type="PANTHER" id="PTHR18860">
    <property type="entry name" value="14-3-3 PROTEIN"/>
    <property type="match status" value="1"/>
</dbReference>
<dbReference type="Pfam" id="PF00244">
    <property type="entry name" value="14-3-3"/>
    <property type="match status" value="1"/>
</dbReference>
<sequence>MDVEQAAAAAVVETKEKCLWKAKLAQEANRFEDMARYMRQVAECGEPMTKDEDNMLAAAYKHVLDTKRSSRRTLVTVEQKDGIASWEAAVARQYRERVDDELRALCTEVLAVVDGWLTSDRPDASDPATGVFYWKLCADYNRYAAEVIDDPGDRAAVVAMSRAAYERADQMGRTTLRPIDPIRLGLMLNYSVFLYQVCQQRRQGHDVAKHAFDEAVAEIDAIDDSMYDDSTLILRLIRDNLTIWIQENGGESYATAAAATAEDQTAVVVAGADDQQQHAPSTVAAIAASTVMLSLSPPNVESQNDLDRQSLQDDAN</sequence>
<dbReference type="SUPFAM" id="SSF48445">
    <property type="entry name" value="14-3-3 protein"/>
    <property type="match status" value="1"/>
</dbReference>
<evidence type="ECO:0000313" key="4">
    <source>
        <dbReference type="EMBL" id="KAF0766629.1"/>
    </source>
</evidence>
<dbReference type="InterPro" id="IPR000308">
    <property type="entry name" value="14-3-3"/>
</dbReference>
<protein>
    <submittedName>
        <fullName evidence="4">14-3-3-like protein</fullName>
    </submittedName>
</protein>
<gene>
    <name evidence="4" type="ORF">FWK35_00006591</name>
</gene>
<dbReference type="OrthoDB" id="6608225at2759"/>
<evidence type="ECO:0000259" key="3">
    <source>
        <dbReference type="SMART" id="SM00101"/>
    </source>
</evidence>
<feature type="compositionally biased region" description="Basic and acidic residues" evidence="2">
    <location>
        <begin position="305"/>
        <end position="316"/>
    </location>
</feature>